<evidence type="ECO:0000256" key="1">
    <source>
        <dbReference type="SAM" id="MobiDB-lite"/>
    </source>
</evidence>
<protein>
    <submittedName>
        <fullName evidence="2">Uncharacterized protein</fullName>
    </submittedName>
</protein>
<organism evidence="2">
    <name type="scientific">Vitis vinifera</name>
    <name type="common">Grape</name>
    <dbReference type="NCBI Taxonomy" id="29760"/>
    <lineage>
        <taxon>Eukaryota</taxon>
        <taxon>Viridiplantae</taxon>
        <taxon>Streptophyta</taxon>
        <taxon>Embryophyta</taxon>
        <taxon>Tracheophyta</taxon>
        <taxon>Spermatophyta</taxon>
        <taxon>Magnoliopsida</taxon>
        <taxon>eudicotyledons</taxon>
        <taxon>Gunneridae</taxon>
        <taxon>Pentapetalae</taxon>
        <taxon>rosids</taxon>
        <taxon>Vitales</taxon>
        <taxon>Vitaceae</taxon>
        <taxon>Viteae</taxon>
        <taxon>Vitis</taxon>
    </lineage>
</organism>
<reference evidence="2" key="1">
    <citation type="journal article" date="2007" name="PLoS ONE">
        <title>The first genome sequence of an elite grapevine cultivar (Pinot noir Vitis vinifera L.): coping with a highly heterozygous genome.</title>
        <authorList>
            <person name="Velasco R."/>
            <person name="Zharkikh A."/>
            <person name="Troggio M."/>
            <person name="Cartwright D.A."/>
            <person name="Cestaro A."/>
            <person name="Pruss D."/>
            <person name="Pindo M."/>
            <person name="FitzGerald L.M."/>
            <person name="Vezzulli S."/>
            <person name="Reid J."/>
            <person name="Malacarne G."/>
            <person name="Iliev D."/>
            <person name="Coppola G."/>
            <person name="Wardell B."/>
            <person name="Micheletti D."/>
            <person name="Macalma T."/>
            <person name="Facci M."/>
            <person name="Mitchell J.T."/>
            <person name="Perazzolli M."/>
            <person name="Eldredge G."/>
            <person name="Gatto P."/>
            <person name="Oyzerski R."/>
            <person name="Moretto M."/>
            <person name="Gutin N."/>
            <person name="Stefanini M."/>
            <person name="Chen Y."/>
            <person name="Segala C."/>
            <person name="Davenport C."/>
            <person name="Dematte L."/>
            <person name="Mraz A."/>
            <person name="Battilana J."/>
            <person name="Stormo K."/>
            <person name="Costa F."/>
            <person name="Tao Q."/>
            <person name="Si-Ammour A."/>
            <person name="Harkins T."/>
            <person name="Lackey A."/>
            <person name="Perbost C."/>
            <person name="Taillon B."/>
            <person name="Stella A."/>
            <person name="Solovyev V."/>
            <person name="Fawcett J.A."/>
            <person name="Sterck L."/>
            <person name="Vandepoele K."/>
            <person name="Grando S.M."/>
            <person name="Toppo S."/>
            <person name="Moser C."/>
            <person name="Lanchbury J."/>
            <person name="Bogden R."/>
            <person name="Skolnick M."/>
            <person name="Sgaramella V."/>
            <person name="Bhatnagar S.K."/>
            <person name="Fontana P."/>
            <person name="Gutin A."/>
            <person name="Van de Peer Y."/>
            <person name="Salamini F."/>
            <person name="Viola R."/>
        </authorList>
    </citation>
    <scope>NUCLEOTIDE SEQUENCE</scope>
</reference>
<dbReference type="AlphaFoldDB" id="A5B938"/>
<feature type="region of interest" description="Disordered" evidence="1">
    <location>
        <begin position="1"/>
        <end position="23"/>
    </location>
</feature>
<proteinExistence type="predicted"/>
<evidence type="ECO:0000313" key="2">
    <source>
        <dbReference type="EMBL" id="CAN61118.1"/>
    </source>
</evidence>
<dbReference type="EMBL" id="AM450957">
    <property type="protein sequence ID" value="CAN61118.1"/>
    <property type="molecule type" value="Genomic_DNA"/>
</dbReference>
<gene>
    <name evidence="2" type="ORF">VITISV_022569</name>
</gene>
<sequence>MEAKYGQEIDSKQVPRGKDEKDFEKRVKERLKLSGGKWMGADDVPMSDVEWRRVGSSINSGRGSTRFGAAAQARVVVMPMETSWPQSWNAVRAVVACLQAPARSGCRFMGPPFGLS</sequence>
<name>A5B938_VITVI</name>
<accession>A5B938</accession>